<organism evidence="10">
    <name type="scientific">Darwinula stevensoni</name>
    <dbReference type="NCBI Taxonomy" id="69355"/>
    <lineage>
        <taxon>Eukaryota</taxon>
        <taxon>Metazoa</taxon>
        <taxon>Ecdysozoa</taxon>
        <taxon>Arthropoda</taxon>
        <taxon>Crustacea</taxon>
        <taxon>Oligostraca</taxon>
        <taxon>Ostracoda</taxon>
        <taxon>Podocopa</taxon>
        <taxon>Podocopida</taxon>
        <taxon>Darwinulocopina</taxon>
        <taxon>Darwinuloidea</taxon>
        <taxon>Darwinulidae</taxon>
        <taxon>Darwinula</taxon>
    </lineage>
</organism>
<dbReference type="GO" id="GO:0009247">
    <property type="term" value="P:glycolipid biosynthetic process"/>
    <property type="evidence" value="ECO:0007669"/>
    <property type="project" value="InterPro"/>
</dbReference>
<dbReference type="Gene3D" id="3.40.50.300">
    <property type="entry name" value="P-loop containing nucleotide triphosphate hydrolases"/>
    <property type="match status" value="1"/>
</dbReference>
<dbReference type="InterPro" id="IPR009729">
    <property type="entry name" value="Gal-3-0_sulfotransfrase"/>
</dbReference>
<dbReference type="EMBL" id="CAJPEV010001482">
    <property type="protein sequence ID" value="CAG0892902.1"/>
    <property type="molecule type" value="Genomic_DNA"/>
</dbReference>
<keyword evidence="8" id="KW-0472">Membrane</keyword>
<keyword evidence="5" id="KW-0735">Signal-anchor</keyword>
<dbReference type="SUPFAM" id="SSF52540">
    <property type="entry name" value="P-loop containing nucleoside triphosphate hydrolases"/>
    <property type="match status" value="1"/>
</dbReference>
<evidence type="ECO:0000313" key="11">
    <source>
        <dbReference type="Proteomes" id="UP000677054"/>
    </source>
</evidence>
<evidence type="ECO:0000256" key="8">
    <source>
        <dbReference type="ARBA" id="ARBA00023136"/>
    </source>
</evidence>
<evidence type="ECO:0000256" key="7">
    <source>
        <dbReference type="ARBA" id="ARBA00023034"/>
    </source>
</evidence>
<evidence type="ECO:0000256" key="5">
    <source>
        <dbReference type="ARBA" id="ARBA00022968"/>
    </source>
</evidence>
<dbReference type="PANTHER" id="PTHR14647:SF87">
    <property type="entry name" value="PUTATIVE-RELATED"/>
    <property type="match status" value="1"/>
</dbReference>
<dbReference type="AlphaFoldDB" id="A0A7R8XBJ1"/>
<protein>
    <recommendedName>
        <fullName evidence="12">Sulfotransferase</fullName>
    </recommendedName>
</protein>
<evidence type="ECO:0000256" key="2">
    <source>
        <dbReference type="ARBA" id="ARBA00008124"/>
    </source>
</evidence>
<evidence type="ECO:0000256" key="4">
    <source>
        <dbReference type="ARBA" id="ARBA00022692"/>
    </source>
</evidence>
<keyword evidence="4" id="KW-0812">Transmembrane</keyword>
<keyword evidence="3" id="KW-0808">Transferase</keyword>
<dbReference type="PANTHER" id="PTHR14647">
    <property type="entry name" value="GALACTOSE-3-O-SULFOTRANSFERASE"/>
    <property type="match status" value="1"/>
</dbReference>
<sequence>MGLNETCLSAVTRSDESLLGACTPSDSVFFFKTHKTASSSVQNIVYRYGYGRGLAFLLPDGAGHPTNYFGHPRPFDPSMVLEQYSMGRDVYDAYAEHARLNVSGFKAVVNPDAVWFTVLRDPAEAFDSMYHYHGISNK</sequence>
<comment type="subcellular location">
    <subcellularLocation>
        <location evidence="1">Golgi apparatus membrane</location>
        <topology evidence="1">Single-pass type II membrane protein</topology>
    </subcellularLocation>
</comment>
<evidence type="ECO:0000256" key="6">
    <source>
        <dbReference type="ARBA" id="ARBA00022989"/>
    </source>
</evidence>
<comment type="similarity">
    <text evidence="2">Belongs to the galactose-3-O-sulfotransferase family.</text>
</comment>
<dbReference type="Pfam" id="PF06990">
    <property type="entry name" value="Gal-3-0_sulfotr"/>
    <property type="match status" value="1"/>
</dbReference>
<name>A0A7R8XBJ1_9CRUS</name>
<gene>
    <name evidence="10" type="ORF">DSTB1V02_LOCUS7357</name>
</gene>
<evidence type="ECO:0000256" key="3">
    <source>
        <dbReference type="ARBA" id="ARBA00022679"/>
    </source>
</evidence>
<reference evidence="10" key="1">
    <citation type="submission" date="2020-11" db="EMBL/GenBank/DDBJ databases">
        <authorList>
            <person name="Tran Van P."/>
        </authorList>
    </citation>
    <scope>NUCLEOTIDE SEQUENCE</scope>
</reference>
<dbReference type="Proteomes" id="UP000677054">
    <property type="component" value="Unassembled WGS sequence"/>
</dbReference>
<evidence type="ECO:0000256" key="1">
    <source>
        <dbReference type="ARBA" id="ARBA00004323"/>
    </source>
</evidence>
<keyword evidence="7" id="KW-0333">Golgi apparatus</keyword>
<evidence type="ECO:0008006" key="12">
    <source>
        <dbReference type="Google" id="ProtNLM"/>
    </source>
</evidence>
<evidence type="ECO:0000313" key="10">
    <source>
        <dbReference type="EMBL" id="CAD7247526.1"/>
    </source>
</evidence>
<keyword evidence="6" id="KW-1133">Transmembrane helix</keyword>
<dbReference type="EMBL" id="LR900999">
    <property type="protein sequence ID" value="CAD7247526.1"/>
    <property type="molecule type" value="Genomic_DNA"/>
</dbReference>
<keyword evidence="11" id="KW-1185">Reference proteome</keyword>
<evidence type="ECO:0000256" key="9">
    <source>
        <dbReference type="ARBA" id="ARBA00023180"/>
    </source>
</evidence>
<dbReference type="GO" id="GO:0001733">
    <property type="term" value="F:galactosylceramide sulfotransferase activity"/>
    <property type="evidence" value="ECO:0007669"/>
    <property type="project" value="InterPro"/>
</dbReference>
<dbReference type="InterPro" id="IPR027417">
    <property type="entry name" value="P-loop_NTPase"/>
</dbReference>
<accession>A0A7R8XBJ1</accession>
<dbReference type="GO" id="GO:0000139">
    <property type="term" value="C:Golgi membrane"/>
    <property type="evidence" value="ECO:0007669"/>
    <property type="project" value="UniProtKB-SubCell"/>
</dbReference>
<proteinExistence type="inferred from homology"/>
<dbReference type="OrthoDB" id="6380983at2759"/>
<keyword evidence="9" id="KW-0325">Glycoprotein</keyword>